<accession>A0ABW1IQ13</accession>
<dbReference type="Proteomes" id="UP001596250">
    <property type="component" value="Unassembled WGS sequence"/>
</dbReference>
<dbReference type="InterPro" id="IPR011256">
    <property type="entry name" value="Reg_factor_effector_dom_sf"/>
</dbReference>
<dbReference type="InterPro" id="IPR047057">
    <property type="entry name" value="MerR_fam"/>
</dbReference>
<sequence>MKEALFSIGEVAKLANISIKALRYYDQMGLFKPAYVDPETNYRYYHDSQLYHLDLIKSLRYIGTPLEEIKKAQELNRDELIAFLTEQENKVREQIEFLLDIEQTISIVKRRMMKQLEDDVNGEVYISNDEEMRIIRADAEGMTPLTLLNASYSKLIQYMELSLGFIHMSYGATFPFAAYGNVDEITYRHIFTPVLSDKQISTMTPDLEVITIPSGTYACISFIFSVEHYFDRLQKLFKYIDNHQFTVLSDIYEFFSPIHYSPRKQEEFLVEMKVRILEPSE</sequence>
<gene>
    <name evidence="3" type="ORF">ACFPXP_11780</name>
</gene>
<evidence type="ECO:0000313" key="3">
    <source>
        <dbReference type="EMBL" id="MFC5987084.1"/>
    </source>
</evidence>
<dbReference type="Gene3D" id="1.10.1660.10">
    <property type="match status" value="1"/>
</dbReference>
<dbReference type="PROSITE" id="PS00552">
    <property type="entry name" value="HTH_MERR_1"/>
    <property type="match status" value="1"/>
</dbReference>
<dbReference type="InterPro" id="IPR009061">
    <property type="entry name" value="DNA-bd_dom_put_sf"/>
</dbReference>
<dbReference type="Gene3D" id="3.20.80.10">
    <property type="entry name" value="Regulatory factor, effector binding domain"/>
    <property type="match status" value="1"/>
</dbReference>
<dbReference type="Pfam" id="PF06445">
    <property type="entry name" value="GyrI-like"/>
    <property type="match status" value="1"/>
</dbReference>
<dbReference type="PANTHER" id="PTHR30204:SF96">
    <property type="entry name" value="CHROMOSOME-ANCHORING PROTEIN RACA"/>
    <property type="match status" value="1"/>
</dbReference>
<evidence type="ECO:0000259" key="2">
    <source>
        <dbReference type="PROSITE" id="PS50937"/>
    </source>
</evidence>
<dbReference type="InterPro" id="IPR029442">
    <property type="entry name" value="GyrI-like"/>
</dbReference>
<evidence type="ECO:0000256" key="1">
    <source>
        <dbReference type="ARBA" id="ARBA00023125"/>
    </source>
</evidence>
<organism evidence="3 4">
    <name type="scientific">Marinicrinis lubricantis</name>
    <dbReference type="NCBI Taxonomy" id="2086470"/>
    <lineage>
        <taxon>Bacteria</taxon>
        <taxon>Bacillati</taxon>
        <taxon>Bacillota</taxon>
        <taxon>Bacilli</taxon>
        <taxon>Bacillales</taxon>
        <taxon>Paenibacillaceae</taxon>
    </lineage>
</organism>
<name>A0ABW1IQ13_9BACL</name>
<dbReference type="PROSITE" id="PS50937">
    <property type="entry name" value="HTH_MERR_2"/>
    <property type="match status" value="1"/>
</dbReference>
<evidence type="ECO:0000313" key="4">
    <source>
        <dbReference type="Proteomes" id="UP001596250"/>
    </source>
</evidence>
<dbReference type="SMART" id="SM00422">
    <property type="entry name" value="HTH_MERR"/>
    <property type="match status" value="1"/>
</dbReference>
<comment type="caution">
    <text evidence="3">The sequence shown here is derived from an EMBL/GenBank/DDBJ whole genome shotgun (WGS) entry which is preliminary data.</text>
</comment>
<dbReference type="CDD" id="cd01107">
    <property type="entry name" value="HTH_BmrR"/>
    <property type="match status" value="1"/>
</dbReference>
<dbReference type="SUPFAM" id="SSF46955">
    <property type="entry name" value="Putative DNA-binding domain"/>
    <property type="match status" value="1"/>
</dbReference>
<reference evidence="4" key="1">
    <citation type="journal article" date="2019" name="Int. J. Syst. Evol. Microbiol.">
        <title>The Global Catalogue of Microorganisms (GCM) 10K type strain sequencing project: providing services to taxonomists for standard genome sequencing and annotation.</title>
        <authorList>
            <consortium name="The Broad Institute Genomics Platform"/>
            <consortium name="The Broad Institute Genome Sequencing Center for Infectious Disease"/>
            <person name="Wu L."/>
            <person name="Ma J."/>
        </authorList>
    </citation>
    <scope>NUCLEOTIDE SEQUENCE [LARGE SCALE GENOMIC DNA]</scope>
    <source>
        <strain evidence="4">CCM 8749</strain>
    </source>
</reference>
<dbReference type="Pfam" id="PF13411">
    <property type="entry name" value="MerR_1"/>
    <property type="match status" value="1"/>
</dbReference>
<keyword evidence="1" id="KW-0238">DNA-binding</keyword>
<dbReference type="Gene3D" id="1.20.5.490">
    <property type="entry name" value="Single helix bin"/>
    <property type="match status" value="1"/>
</dbReference>
<dbReference type="SUPFAM" id="SSF55136">
    <property type="entry name" value="Probable bacterial effector-binding domain"/>
    <property type="match status" value="1"/>
</dbReference>
<feature type="domain" description="HTH merR-type" evidence="2">
    <location>
        <begin position="5"/>
        <end position="75"/>
    </location>
</feature>
<dbReference type="EMBL" id="JBHSQV010000150">
    <property type="protein sequence ID" value="MFC5987084.1"/>
    <property type="molecule type" value="Genomic_DNA"/>
</dbReference>
<dbReference type="RefSeq" id="WP_379894414.1">
    <property type="nucleotide sequence ID" value="NZ_CBCSCT010000055.1"/>
</dbReference>
<dbReference type="InterPro" id="IPR000551">
    <property type="entry name" value="MerR-type_HTH_dom"/>
</dbReference>
<proteinExistence type="predicted"/>
<keyword evidence="4" id="KW-1185">Reference proteome</keyword>
<protein>
    <submittedName>
        <fullName evidence="3">MerR family transcriptional regulator</fullName>
    </submittedName>
</protein>
<dbReference type="PANTHER" id="PTHR30204">
    <property type="entry name" value="REDOX-CYCLING DRUG-SENSING TRANSCRIPTIONAL ACTIVATOR SOXR"/>
    <property type="match status" value="1"/>
</dbReference>